<dbReference type="InterPro" id="IPR036188">
    <property type="entry name" value="FAD/NAD-bd_sf"/>
</dbReference>
<feature type="domain" description="FAD-dependent urate hydroxylase HpyO/Asp monooxygenase CreE-like FAD/NAD(P)-binding" evidence="1">
    <location>
        <begin position="6"/>
        <end position="145"/>
    </location>
</feature>
<dbReference type="AlphaFoldDB" id="A0AAJ8LSJ2"/>
<keyword evidence="3" id="KW-1185">Reference proteome</keyword>
<dbReference type="RefSeq" id="WP_187254601.1">
    <property type="nucleotide sequence ID" value="NZ_CP144914.1"/>
</dbReference>
<evidence type="ECO:0000259" key="1">
    <source>
        <dbReference type="Pfam" id="PF13454"/>
    </source>
</evidence>
<dbReference type="Gene3D" id="3.50.50.60">
    <property type="entry name" value="FAD/NAD(P)-binding domain"/>
    <property type="match status" value="1"/>
</dbReference>
<dbReference type="KEGG" id="ahal:FTX54_013790"/>
<protein>
    <submittedName>
        <fullName evidence="2">FAD/NAD(P)-binding protein</fullName>
    </submittedName>
</protein>
<organism evidence="2 3">
    <name type="scientific">Alkalicoccus halolimnae</name>
    <dbReference type="NCBI Taxonomy" id="1667239"/>
    <lineage>
        <taxon>Bacteria</taxon>
        <taxon>Bacillati</taxon>
        <taxon>Bacillota</taxon>
        <taxon>Bacilli</taxon>
        <taxon>Bacillales</taxon>
        <taxon>Bacillaceae</taxon>
        <taxon>Alkalicoccus</taxon>
    </lineage>
</organism>
<evidence type="ECO:0000313" key="2">
    <source>
        <dbReference type="EMBL" id="WWD79456.1"/>
    </source>
</evidence>
<sequence>MKKWTIIGGGIQGITAAVHLLERNVCAIDELCVIDPHEAPLHVWKKRTSKIEMPYLRSSFVHHLSSDPFSLENYASSDKDFYGRYKRPSIELFNEHCAYLIDSLGISTSWVQDTVTGLEKSAGHWYVNLKSGKQAVSQFVILAPGGGQKLHMPDPLTETAVHIFDPHFDLDNAGSTPAVIGGGISAAHTALYLSRKKNKKVTFIKRHPLRVHPFDSDPAWLGPKNMRKFTMMNNYGSRRKCLHDARYTGSMPRELYFRLLQEQRRGNVVFQDAHITDSVSRNGKVELFDRNLSLGIFDSVICCTGFKNKLPEAGWLHSLISRYSLPCASCGYPVLSSSLLWEDSLFAVGALAELEIGPVARNISGAQRAAARITAFAEAQKITAGL</sequence>
<dbReference type="SUPFAM" id="SSF51905">
    <property type="entry name" value="FAD/NAD(P)-binding domain"/>
    <property type="match status" value="2"/>
</dbReference>
<reference evidence="2 3" key="1">
    <citation type="submission" date="2024-01" db="EMBL/GenBank/DDBJ databases">
        <title>Complete Genome Sequence of Alkalicoccus halolimnae BZ-SZ-XJ29T, a Moderately Halophilic Bacterium Isolated from a Salt Lake.</title>
        <authorList>
            <person name="Zhao B."/>
        </authorList>
    </citation>
    <scope>NUCLEOTIDE SEQUENCE [LARGE SCALE GENOMIC DNA]</scope>
    <source>
        <strain evidence="2 3">BZ-SZ-XJ29</strain>
    </source>
</reference>
<gene>
    <name evidence="2" type="ORF">FTX54_013790</name>
</gene>
<dbReference type="Pfam" id="PF13454">
    <property type="entry name" value="NAD_binding_9"/>
    <property type="match status" value="1"/>
</dbReference>
<dbReference type="Proteomes" id="UP000321816">
    <property type="component" value="Chromosome"/>
</dbReference>
<dbReference type="PRINTS" id="PR00469">
    <property type="entry name" value="PNDRDTASEII"/>
</dbReference>
<evidence type="ECO:0000313" key="3">
    <source>
        <dbReference type="Proteomes" id="UP000321816"/>
    </source>
</evidence>
<dbReference type="EMBL" id="CP144914">
    <property type="protein sequence ID" value="WWD79456.1"/>
    <property type="molecule type" value="Genomic_DNA"/>
</dbReference>
<name>A0AAJ8LSJ2_9BACI</name>
<dbReference type="PANTHER" id="PTHR38663">
    <property type="match status" value="1"/>
</dbReference>
<dbReference type="PANTHER" id="PTHR38663:SF1">
    <property type="entry name" value="L-ORNITHINE N(5)-MONOOXYGENASE"/>
    <property type="match status" value="1"/>
</dbReference>
<dbReference type="InterPro" id="IPR038732">
    <property type="entry name" value="HpyO/CreE_NAD-binding"/>
</dbReference>
<proteinExistence type="predicted"/>
<accession>A0AAJ8LSJ2</accession>